<dbReference type="EMBL" id="LDRT01000138">
    <property type="protein sequence ID" value="KTR88554.1"/>
    <property type="molecule type" value="Genomic_DNA"/>
</dbReference>
<feature type="transmembrane region" description="Helical" evidence="1">
    <location>
        <begin position="137"/>
        <end position="160"/>
    </location>
</feature>
<protein>
    <recommendedName>
        <fullName evidence="4">ECF transporter S component</fullName>
    </recommendedName>
</protein>
<organism evidence="2 3">
    <name type="scientific">Microbacterium testaceum</name>
    <name type="common">Aureobacterium testaceum</name>
    <name type="synonym">Brevibacterium testaceum</name>
    <dbReference type="NCBI Taxonomy" id="2033"/>
    <lineage>
        <taxon>Bacteria</taxon>
        <taxon>Bacillati</taxon>
        <taxon>Actinomycetota</taxon>
        <taxon>Actinomycetes</taxon>
        <taxon>Micrococcales</taxon>
        <taxon>Microbacteriaceae</taxon>
        <taxon>Microbacterium</taxon>
    </lineage>
</organism>
<dbReference type="Proteomes" id="UP000075025">
    <property type="component" value="Unassembled WGS sequence"/>
</dbReference>
<evidence type="ECO:0000256" key="1">
    <source>
        <dbReference type="SAM" id="Phobius"/>
    </source>
</evidence>
<sequence>MEMTGDDAAKRTSGEDSFDRIAADLRALRDEAGPVSYAELVRRITELRLGRGLSAAAAVPARSTVYNVFQAGRARMDPMLVRDVVRALGADDDAADEWVRRCRSARRASEASARSRGSGPAPAVTSPLPAPVPVRSWHPASVAALLIACVTVNLLGLFTVHVFKLSVYLDMIGTAVAALVLGPWSGVAVAVASNGLGFLTGDPSTIPFTPVNVVGALVWGYGVRRFRLGARLTGFVTLNLAAALACSLVATPIVVAMFHGGDGHTSELAVLSLEATRLPFLVSVFSTNIVTSITDKLLTGFIALGVFAVLHGRWAVPAAHMPLIEKLAPRAEGHPRQLAG</sequence>
<comment type="caution">
    <text evidence="2">The sequence shown here is derived from an EMBL/GenBank/DDBJ whole genome shotgun (WGS) entry which is preliminary data.</text>
</comment>
<feature type="transmembrane region" description="Helical" evidence="1">
    <location>
        <begin position="235"/>
        <end position="258"/>
    </location>
</feature>
<dbReference type="PATRIC" id="fig|2033.6.peg.796"/>
<feature type="transmembrane region" description="Helical" evidence="1">
    <location>
        <begin position="167"/>
        <end position="192"/>
    </location>
</feature>
<gene>
    <name evidence="2" type="ORF">NS220_16220</name>
</gene>
<evidence type="ECO:0000313" key="3">
    <source>
        <dbReference type="Proteomes" id="UP000075025"/>
    </source>
</evidence>
<evidence type="ECO:0008006" key="4">
    <source>
        <dbReference type="Google" id="ProtNLM"/>
    </source>
</evidence>
<keyword evidence="1" id="KW-0472">Membrane</keyword>
<keyword evidence="1" id="KW-0812">Transmembrane</keyword>
<feature type="transmembrane region" description="Helical" evidence="1">
    <location>
        <begin position="297"/>
        <end position="316"/>
    </location>
</feature>
<accession>A0A147ET45</accession>
<feature type="transmembrane region" description="Helical" evidence="1">
    <location>
        <begin position="204"/>
        <end position="223"/>
    </location>
</feature>
<reference evidence="2 3" key="1">
    <citation type="journal article" date="2016" name="Front. Microbiol.">
        <title>Genomic Resource of Rice Seed Associated Bacteria.</title>
        <authorList>
            <person name="Midha S."/>
            <person name="Bansal K."/>
            <person name="Sharma S."/>
            <person name="Kumar N."/>
            <person name="Patil P.P."/>
            <person name="Chaudhry V."/>
            <person name="Patil P.B."/>
        </authorList>
    </citation>
    <scope>NUCLEOTIDE SEQUENCE [LARGE SCALE GENOMIC DNA]</scope>
    <source>
        <strain evidence="2 3">NS220</strain>
    </source>
</reference>
<name>A0A147ET45_MICTE</name>
<evidence type="ECO:0000313" key="2">
    <source>
        <dbReference type="EMBL" id="KTR88554.1"/>
    </source>
</evidence>
<dbReference type="Gene3D" id="1.10.1760.20">
    <property type="match status" value="1"/>
</dbReference>
<dbReference type="AlphaFoldDB" id="A0A147ET45"/>
<keyword evidence="1" id="KW-1133">Transmembrane helix</keyword>
<proteinExistence type="predicted"/>